<name>A0ABC8D812_BACVE</name>
<dbReference type="AlphaFoldDB" id="A0ABC8D812"/>
<accession>A0ABC8D812</accession>
<dbReference type="RefSeq" id="WP_014471785.1">
    <property type="nucleotide sequence ID" value="NZ_CP026610.1"/>
</dbReference>
<dbReference type="Proteomes" id="UP000250069">
    <property type="component" value="Chromosome"/>
</dbReference>
<dbReference type="EMBL" id="CP030150">
    <property type="protein sequence ID" value="AWX71949.1"/>
    <property type="molecule type" value="Genomic_DNA"/>
</dbReference>
<evidence type="ECO:0000313" key="2">
    <source>
        <dbReference type="Proteomes" id="UP000250069"/>
    </source>
</evidence>
<reference evidence="1 2" key="1">
    <citation type="submission" date="2018-06" db="EMBL/GenBank/DDBJ databases">
        <title>Complete Genome Sequence of Bacillus velezensis DSYZ, a Plant Growth-Promoting Rhizobacterium with Antifungal Activity.</title>
        <authorList>
            <person name="Du B."/>
            <person name="Ding Y."/>
            <person name="Liu K."/>
            <person name="Yao L."/>
            <person name="Wang C."/>
            <person name="Li H."/>
            <person name="Liu H."/>
        </authorList>
    </citation>
    <scope>NUCLEOTIDE SEQUENCE [LARGE SCALE GENOMIC DNA]</scope>
    <source>
        <strain evidence="1 2">DSYZ</strain>
    </source>
</reference>
<evidence type="ECO:0000313" key="1">
    <source>
        <dbReference type="EMBL" id="AWX71949.1"/>
    </source>
</evidence>
<sequence>MTSKKLNLGLIEESVSKYDKKEKVQLTDDVHVFIYPYFSPSRLSNLFKQILSDQKQAEEKGIDFKKINFVDWIAFSLIKEFADLGIPNDIKNKVKWFHSLVESEFFPLILSSFPAESIKKLNGAAKMFQDSLDKLSNISQEEINDLILNKVEEIENEQKSSF</sequence>
<proteinExistence type="predicted"/>
<protein>
    <submittedName>
        <fullName evidence="1">Uncharacterized protein</fullName>
    </submittedName>
</protein>
<gene>
    <name evidence="1" type="ORF">BVDSYZ_07910</name>
</gene>
<organism evidence="1 2">
    <name type="scientific">Bacillus velezensis</name>
    <dbReference type="NCBI Taxonomy" id="492670"/>
    <lineage>
        <taxon>Bacteria</taxon>
        <taxon>Bacillati</taxon>
        <taxon>Bacillota</taxon>
        <taxon>Bacilli</taxon>
        <taxon>Bacillales</taxon>
        <taxon>Bacillaceae</taxon>
        <taxon>Bacillus</taxon>
        <taxon>Bacillus amyloliquefaciens group</taxon>
    </lineage>
</organism>